<dbReference type="EMBL" id="JACEFO010001827">
    <property type="protein sequence ID" value="KAF8700466.1"/>
    <property type="molecule type" value="Genomic_DNA"/>
</dbReference>
<dbReference type="PANTHER" id="PTHR32099:SF9">
    <property type="entry name" value="OS07G0538300 PROTEIN"/>
    <property type="match status" value="1"/>
</dbReference>
<dbReference type="OrthoDB" id="684391at2759"/>
<keyword evidence="1" id="KW-0732">Signal</keyword>
<dbReference type="Proteomes" id="UP000636709">
    <property type="component" value="Unassembled WGS sequence"/>
</dbReference>
<evidence type="ECO:0000256" key="2">
    <source>
        <dbReference type="ARBA" id="ARBA00022737"/>
    </source>
</evidence>
<dbReference type="CDD" id="cd23509">
    <property type="entry name" value="Gnk2-like"/>
    <property type="match status" value="1"/>
</dbReference>
<accession>A0A835EMA3</accession>
<dbReference type="AlphaFoldDB" id="A0A835EMA3"/>
<dbReference type="PROSITE" id="PS51473">
    <property type="entry name" value="GNK2"/>
    <property type="match status" value="1"/>
</dbReference>
<feature type="domain" description="Gnk2-homologous" evidence="3">
    <location>
        <begin position="7"/>
        <end position="118"/>
    </location>
</feature>
<reference evidence="4" key="1">
    <citation type="submission" date="2020-07" db="EMBL/GenBank/DDBJ databases">
        <title>Genome sequence and genetic diversity analysis of an under-domesticated orphan crop, white fonio (Digitaria exilis).</title>
        <authorList>
            <person name="Bennetzen J.L."/>
            <person name="Chen S."/>
            <person name="Ma X."/>
            <person name="Wang X."/>
            <person name="Yssel A.E.J."/>
            <person name="Chaluvadi S.R."/>
            <person name="Johnson M."/>
            <person name="Gangashetty P."/>
            <person name="Hamidou F."/>
            <person name="Sanogo M.D."/>
            <person name="Zwaenepoel A."/>
            <person name="Wallace J."/>
            <person name="Van De Peer Y."/>
            <person name="Van Deynze A."/>
        </authorList>
    </citation>
    <scope>NUCLEOTIDE SEQUENCE</scope>
    <source>
        <tissue evidence="4">Leaves</tissue>
    </source>
</reference>
<evidence type="ECO:0000313" key="4">
    <source>
        <dbReference type="EMBL" id="KAF8700466.1"/>
    </source>
</evidence>
<organism evidence="4 5">
    <name type="scientific">Digitaria exilis</name>
    <dbReference type="NCBI Taxonomy" id="1010633"/>
    <lineage>
        <taxon>Eukaryota</taxon>
        <taxon>Viridiplantae</taxon>
        <taxon>Streptophyta</taxon>
        <taxon>Embryophyta</taxon>
        <taxon>Tracheophyta</taxon>
        <taxon>Spermatophyta</taxon>
        <taxon>Magnoliopsida</taxon>
        <taxon>Liliopsida</taxon>
        <taxon>Poales</taxon>
        <taxon>Poaceae</taxon>
        <taxon>PACMAD clade</taxon>
        <taxon>Panicoideae</taxon>
        <taxon>Panicodae</taxon>
        <taxon>Paniceae</taxon>
        <taxon>Anthephorinae</taxon>
        <taxon>Digitaria</taxon>
    </lineage>
</organism>
<evidence type="ECO:0000259" key="3">
    <source>
        <dbReference type="PROSITE" id="PS51473"/>
    </source>
</evidence>
<proteinExistence type="predicted"/>
<dbReference type="Pfam" id="PF01657">
    <property type="entry name" value="Stress-antifung"/>
    <property type="match status" value="1"/>
</dbReference>
<comment type="caution">
    <text evidence="4">The sequence shown here is derived from an EMBL/GenBank/DDBJ whole genome shotgun (WGS) entry which is preliminary data.</text>
</comment>
<dbReference type="InterPro" id="IPR038408">
    <property type="entry name" value="GNK2_sf"/>
</dbReference>
<dbReference type="InterPro" id="IPR002902">
    <property type="entry name" value="GNK2"/>
</dbReference>
<keyword evidence="2" id="KW-0677">Repeat</keyword>
<evidence type="ECO:0000256" key="1">
    <source>
        <dbReference type="ARBA" id="ARBA00022729"/>
    </source>
</evidence>
<gene>
    <name evidence="4" type="ORF">HU200_034409</name>
</gene>
<dbReference type="PANTHER" id="PTHR32099">
    <property type="entry name" value="CYSTEINE-RICH REPEAT SECRETORY PROTEIN"/>
    <property type="match status" value="1"/>
</dbReference>
<sequence length="158" mass="17616">MMRVVPAGTFSQCVGVGVYTANSTFEANRRRLTGLLLAESAARDRPYYTQRAVGYWPNRPQASFFCRLRRHGVDSGGESSCSACLAGALLELDRGCPYHREAFFSSRNCTLELGEYRILATGRVLGTGGIIRGMAQPEKRHYDVRPHLKHKNLLYLSS</sequence>
<protein>
    <recommendedName>
        <fullName evidence="3">Gnk2-homologous domain-containing protein</fullName>
    </recommendedName>
</protein>
<dbReference type="Gene3D" id="3.30.430.20">
    <property type="entry name" value="Gnk2 domain, C-X8-C-X2-C motif"/>
    <property type="match status" value="1"/>
</dbReference>
<evidence type="ECO:0000313" key="5">
    <source>
        <dbReference type="Proteomes" id="UP000636709"/>
    </source>
</evidence>
<keyword evidence="5" id="KW-1185">Reference proteome</keyword>
<name>A0A835EMA3_9POAL</name>